<gene>
    <name evidence="2" type="ORF">CDAR_75991</name>
</gene>
<feature type="compositionally biased region" description="Polar residues" evidence="1">
    <location>
        <begin position="1"/>
        <end position="16"/>
    </location>
</feature>
<protein>
    <submittedName>
        <fullName evidence="2">Uncharacterized protein</fullName>
    </submittedName>
</protein>
<feature type="region of interest" description="Disordered" evidence="1">
    <location>
        <begin position="1"/>
        <end position="24"/>
    </location>
</feature>
<feature type="region of interest" description="Disordered" evidence="1">
    <location>
        <begin position="51"/>
        <end position="90"/>
    </location>
</feature>
<comment type="caution">
    <text evidence="2">The sequence shown here is derived from an EMBL/GenBank/DDBJ whole genome shotgun (WGS) entry which is preliminary data.</text>
</comment>
<accession>A0AAV4Q7M2</accession>
<evidence type="ECO:0000313" key="2">
    <source>
        <dbReference type="EMBL" id="GIY05011.1"/>
    </source>
</evidence>
<proteinExistence type="predicted"/>
<dbReference type="AlphaFoldDB" id="A0AAV4Q7M2"/>
<name>A0AAV4Q7M2_9ARAC</name>
<organism evidence="2 3">
    <name type="scientific">Caerostris darwini</name>
    <dbReference type="NCBI Taxonomy" id="1538125"/>
    <lineage>
        <taxon>Eukaryota</taxon>
        <taxon>Metazoa</taxon>
        <taxon>Ecdysozoa</taxon>
        <taxon>Arthropoda</taxon>
        <taxon>Chelicerata</taxon>
        <taxon>Arachnida</taxon>
        <taxon>Araneae</taxon>
        <taxon>Araneomorphae</taxon>
        <taxon>Entelegynae</taxon>
        <taxon>Araneoidea</taxon>
        <taxon>Araneidae</taxon>
        <taxon>Caerostris</taxon>
    </lineage>
</organism>
<evidence type="ECO:0000313" key="3">
    <source>
        <dbReference type="Proteomes" id="UP001054837"/>
    </source>
</evidence>
<dbReference type="EMBL" id="BPLQ01004023">
    <property type="protein sequence ID" value="GIY05011.1"/>
    <property type="molecule type" value="Genomic_DNA"/>
</dbReference>
<keyword evidence="3" id="KW-1185">Reference proteome</keyword>
<evidence type="ECO:0000256" key="1">
    <source>
        <dbReference type="SAM" id="MobiDB-lite"/>
    </source>
</evidence>
<reference evidence="2 3" key="1">
    <citation type="submission" date="2021-06" db="EMBL/GenBank/DDBJ databases">
        <title>Caerostris darwini draft genome.</title>
        <authorList>
            <person name="Kono N."/>
            <person name="Arakawa K."/>
        </authorList>
    </citation>
    <scope>NUCLEOTIDE SEQUENCE [LARGE SCALE GENOMIC DNA]</scope>
</reference>
<dbReference type="Proteomes" id="UP001054837">
    <property type="component" value="Unassembled WGS sequence"/>
</dbReference>
<sequence>MSGESSSTKLDPSGANSKHLFLNQAVPPKNKTLVSLEEALDNWGSSRNQHKSILLGSQSPTCRWEGGSPGPRREAGPPHPLQSAPGSGGTLLWATSMRGILQRERKQMSMENLEICLSCCNFERVWVLRLVFGCRVSILIK</sequence>